<reference evidence="2 3" key="1">
    <citation type="journal article" date="2014" name="Genome Biol. Evol.">
        <title>Comparative genomics and transcriptomics analyses reveal divergent lifestyle features of nematode endoparasitic fungus Hirsutella minnesotensis.</title>
        <authorList>
            <person name="Lai Y."/>
            <person name="Liu K."/>
            <person name="Zhang X."/>
            <person name="Zhang X."/>
            <person name="Li K."/>
            <person name="Wang N."/>
            <person name="Shu C."/>
            <person name="Wu Y."/>
            <person name="Wang C."/>
            <person name="Bushley K.E."/>
            <person name="Xiang M."/>
            <person name="Liu X."/>
        </authorList>
    </citation>
    <scope>NUCLEOTIDE SEQUENCE [LARGE SCALE GENOMIC DNA]</scope>
    <source>
        <strain evidence="2 3">3608</strain>
    </source>
</reference>
<name>A0A0F7ZMT1_9HYPO</name>
<dbReference type="EMBL" id="KQ030545">
    <property type="protein sequence ID" value="KJZ72540.1"/>
    <property type="molecule type" value="Genomic_DNA"/>
</dbReference>
<sequence length="232" mass="25672">MDKGSRKCKCKIFRAVCSDCHFIHEEALQRCPEANARGKMCADCPIMEMPSQQCTGCKERGNTHRMEPLLRFGHGARRSVSSFKDLVPMPGRQRSSVRGQKAKEHLIGIRYEQTRPADSFYKYRPAAERLSTDDTESAYARRLTRWPSVLDTTSASTSEPHSPQIPISTSIGTLRPPDGDTGSAGGFSLLPVPDFDIPPRPTSMASLLSEASDSPSEYSQVSLPRAPQTRLD</sequence>
<gene>
    <name evidence="2" type="ORF">HIM_08064</name>
</gene>
<organism evidence="2 3">
    <name type="scientific">Hirsutella minnesotensis 3608</name>
    <dbReference type="NCBI Taxonomy" id="1043627"/>
    <lineage>
        <taxon>Eukaryota</taxon>
        <taxon>Fungi</taxon>
        <taxon>Dikarya</taxon>
        <taxon>Ascomycota</taxon>
        <taxon>Pezizomycotina</taxon>
        <taxon>Sordariomycetes</taxon>
        <taxon>Hypocreomycetidae</taxon>
        <taxon>Hypocreales</taxon>
        <taxon>Ophiocordycipitaceae</taxon>
        <taxon>Hirsutella</taxon>
    </lineage>
</organism>
<feature type="region of interest" description="Disordered" evidence="1">
    <location>
        <begin position="151"/>
        <end position="232"/>
    </location>
</feature>
<proteinExistence type="predicted"/>
<feature type="compositionally biased region" description="Polar residues" evidence="1">
    <location>
        <begin position="151"/>
        <end position="172"/>
    </location>
</feature>
<dbReference type="AlphaFoldDB" id="A0A0F7ZMT1"/>
<keyword evidence="3" id="KW-1185">Reference proteome</keyword>
<feature type="compositionally biased region" description="Polar residues" evidence="1">
    <location>
        <begin position="203"/>
        <end position="222"/>
    </location>
</feature>
<evidence type="ECO:0000313" key="2">
    <source>
        <dbReference type="EMBL" id="KJZ72540.1"/>
    </source>
</evidence>
<dbReference type="Proteomes" id="UP000054481">
    <property type="component" value="Unassembled WGS sequence"/>
</dbReference>
<protein>
    <submittedName>
        <fullName evidence="2">Uncharacterized protein</fullName>
    </submittedName>
</protein>
<accession>A0A0F7ZMT1</accession>
<evidence type="ECO:0000256" key="1">
    <source>
        <dbReference type="SAM" id="MobiDB-lite"/>
    </source>
</evidence>
<evidence type="ECO:0000313" key="3">
    <source>
        <dbReference type="Proteomes" id="UP000054481"/>
    </source>
</evidence>